<accession>A0AAV7GJ50</accession>
<dbReference type="AlphaFoldDB" id="A0AAV7GJ50"/>
<proteinExistence type="predicted"/>
<name>A0AAV7GJ50_DENCH</name>
<sequence>MALIAVGRRCGGLAFGEGEMGRSLTGRTAIGRKVRKESEGKRGPESKERRRSLKTASQPRKKPEMPRKWMEVKERGRKKSGKMAGRRAKKRRRPGVVLDAAKRA</sequence>
<evidence type="ECO:0000313" key="3">
    <source>
        <dbReference type="Proteomes" id="UP000775213"/>
    </source>
</evidence>
<feature type="compositionally biased region" description="Basic residues" evidence="1">
    <location>
        <begin position="75"/>
        <end position="94"/>
    </location>
</feature>
<evidence type="ECO:0000313" key="2">
    <source>
        <dbReference type="EMBL" id="KAH0456252.1"/>
    </source>
</evidence>
<feature type="compositionally biased region" description="Basic and acidic residues" evidence="1">
    <location>
        <begin position="61"/>
        <end position="74"/>
    </location>
</feature>
<organism evidence="2 3">
    <name type="scientific">Dendrobium chrysotoxum</name>
    <name type="common">Orchid</name>
    <dbReference type="NCBI Taxonomy" id="161865"/>
    <lineage>
        <taxon>Eukaryota</taxon>
        <taxon>Viridiplantae</taxon>
        <taxon>Streptophyta</taxon>
        <taxon>Embryophyta</taxon>
        <taxon>Tracheophyta</taxon>
        <taxon>Spermatophyta</taxon>
        <taxon>Magnoliopsida</taxon>
        <taxon>Liliopsida</taxon>
        <taxon>Asparagales</taxon>
        <taxon>Orchidaceae</taxon>
        <taxon>Epidendroideae</taxon>
        <taxon>Malaxideae</taxon>
        <taxon>Dendrobiinae</taxon>
        <taxon>Dendrobium</taxon>
    </lineage>
</organism>
<protein>
    <submittedName>
        <fullName evidence="2">Uncharacterized protein</fullName>
    </submittedName>
</protein>
<feature type="region of interest" description="Disordered" evidence="1">
    <location>
        <begin position="14"/>
        <end position="104"/>
    </location>
</feature>
<dbReference type="Proteomes" id="UP000775213">
    <property type="component" value="Unassembled WGS sequence"/>
</dbReference>
<comment type="caution">
    <text evidence="2">The sequence shown here is derived from an EMBL/GenBank/DDBJ whole genome shotgun (WGS) entry which is preliminary data.</text>
</comment>
<keyword evidence="3" id="KW-1185">Reference proteome</keyword>
<reference evidence="2 3" key="1">
    <citation type="journal article" date="2021" name="Hortic Res">
        <title>Chromosome-scale assembly of the Dendrobium chrysotoxum genome enhances the understanding of orchid evolution.</title>
        <authorList>
            <person name="Zhang Y."/>
            <person name="Zhang G.Q."/>
            <person name="Zhang D."/>
            <person name="Liu X.D."/>
            <person name="Xu X.Y."/>
            <person name="Sun W.H."/>
            <person name="Yu X."/>
            <person name="Zhu X."/>
            <person name="Wang Z.W."/>
            <person name="Zhao X."/>
            <person name="Zhong W.Y."/>
            <person name="Chen H."/>
            <person name="Yin W.L."/>
            <person name="Huang T."/>
            <person name="Niu S.C."/>
            <person name="Liu Z.J."/>
        </authorList>
    </citation>
    <scope>NUCLEOTIDE SEQUENCE [LARGE SCALE GENOMIC DNA]</scope>
    <source>
        <strain evidence="2">Lindl</strain>
    </source>
</reference>
<dbReference type="EMBL" id="JAGFBR010000013">
    <property type="protein sequence ID" value="KAH0456252.1"/>
    <property type="molecule type" value="Genomic_DNA"/>
</dbReference>
<feature type="compositionally biased region" description="Basic and acidic residues" evidence="1">
    <location>
        <begin position="36"/>
        <end position="48"/>
    </location>
</feature>
<evidence type="ECO:0000256" key="1">
    <source>
        <dbReference type="SAM" id="MobiDB-lite"/>
    </source>
</evidence>
<gene>
    <name evidence="2" type="ORF">IEQ34_014159</name>
</gene>